<dbReference type="AlphaFoldDB" id="A0A9P6GQX3"/>
<name>A0A9P6GQX3_9PLEO</name>
<dbReference type="Proteomes" id="UP000756921">
    <property type="component" value="Unassembled WGS sequence"/>
</dbReference>
<reference evidence="1" key="1">
    <citation type="journal article" date="2020" name="Mol. Plant Microbe Interact.">
        <title>Genome Sequence of the Biocontrol Agent Coniothyrium minitans strain Conio (IMI 134523).</title>
        <authorList>
            <person name="Patel D."/>
            <person name="Shittu T.A."/>
            <person name="Baroncelli R."/>
            <person name="Muthumeenakshi S."/>
            <person name="Osborne T.H."/>
            <person name="Janganan T.K."/>
            <person name="Sreenivasaprasad S."/>
        </authorList>
    </citation>
    <scope>NUCLEOTIDE SEQUENCE</scope>
    <source>
        <strain evidence="1">Conio</strain>
    </source>
</reference>
<keyword evidence="2" id="KW-1185">Reference proteome</keyword>
<protein>
    <submittedName>
        <fullName evidence="1">Uncharacterized protein</fullName>
    </submittedName>
</protein>
<gene>
    <name evidence="1" type="ORF">PMIN01_02816</name>
</gene>
<accession>A0A9P6GQX3</accession>
<dbReference type="EMBL" id="WJXW01000002">
    <property type="protein sequence ID" value="KAF9740181.1"/>
    <property type="molecule type" value="Genomic_DNA"/>
</dbReference>
<dbReference type="OrthoDB" id="10619656at2759"/>
<evidence type="ECO:0000313" key="2">
    <source>
        <dbReference type="Proteomes" id="UP000756921"/>
    </source>
</evidence>
<evidence type="ECO:0000313" key="1">
    <source>
        <dbReference type="EMBL" id="KAF9740181.1"/>
    </source>
</evidence>
<comment type="caution">
    <text evidence="1">The sequence shown here is derived from an EMBL/GenBank/DDBJ whole genome shotgun (WGS) entry which is preliminary data.</text>
</comment>
<proteinExistence type="predicted"/>
<organism evidence="1 2">
    <name type="scientific">Paraphaeosphaeria minitans</name>
    <dbReference type="NCBI Taxonomy" id="565426"/>
    <lineage>
        <taxon>Eukaryota</taxon>
        <taxon>Fungi</taxon>
        <taxon>Dikarya</taxon>
        <taxon>Ascomycota</taxon>
        <taxon>Pezizomycotina</taxon>
        <taxon>Dothideomycetes</taxon>
        <taxon>Pleosporomycetidae</taxon>
        <taxon>Pleosporales</taxon>
        <taxon>Massarineae</taxon>
        <taxon>Didymosphaeriaceae</taxon>
        <taxon>Paraphaeosphaeria</taxon>
    </lineage>
</organism>
<sequence>MLLLAGTPWWLFHTYRVSKPRVGIAPPLFNFQARGLRESRPVFFSHTPVLWSDINASGSSRAHCSCTVSSFHLSPLTAATGADGKATLLVPAFFLFLSSSACSRGRGHVPPLIVFYRTWRGRTWILPMPQHDCDGRRLVRSTSPHPPPSPDVT</sequence>